<name>A0A4R0XDU4_9BURK</name>
<comment type="caution">
    <text evidence="1">The sequence shown here is derived from an EMBL/GenBank/DDBJ whole genome shotgun (WGS) entry which is preliminary data.</text>
</comment>
<accession>A0A4R0XDU4</accession>
<dbReference type="EMBL" id="MWML01000030">
    <property type="protein sequence ID" value="TCG08596.1"/>
    <property type="molecule type" value="Genomic_DNA"/>
</dbReference>
<sequence>MSNCSCLDLPPVRRPDDSEMSCWPGVQTTHARTSGVLLHVANWPVDEDRPSQQVFQCRDGRTLPRYSNESTNRSAGLPDGLYLGLFNGRNDPLASPIVAGFDGPLIGRLRACHTIKARDLELEFLDPFEGRLFFPDMARVAGPDGEVPTGTITMPVQLMLNSGAIVFDGRYFADWTVFIISSMHTAVVRGLRPQRRV</sequence>
<organism evidence="1 2">
    <name type="scientific">Paraburkholderia steynii</name>
    <dbReference type="NCBI Taxonomy" id="1245441"/>
    <lineage>
        <taxon>Bacteria</taxon>
        <taxon>Pseudomonadati</taxon>
        <taxon>Pseudomonadota</taxon>
        <taxon>Betaproteobacteria</taxon>
        <taxon>Burkholderiales</taxon>
        <taxon>Burkholderiaceae</taxon>
        <taxon>Paraburkholderia</taxon>
    </lineage>
</organism>
<keyword evidence="2" id="KW-1185">Reference proteome</keyword>
<proteinExistence type="predicted"/>
<evidence type="ECO:0000313" key="2">
    <source>
        <dbReference type="Proteomes" id="UP000294200"/>
    </source>
</evidence>
<dbReference type="AlphaFoldDB" id="A0A4R0XDU4"/>
<protein>
    <submittedName>
        <fullName evidence="1">Uncharacterized protein</fullName>
    </submittedName>
</protein>
<evidence type="ECO:0000313" key="1">
    <source>
        <dbReference type="EMBL" id="TCG08596.1"/>
    </source>
</evidence>
<dbReference type="Proteomes" id="UP000294200">
    <property type="component" value="Unassembled WGS sequence"/>
</dbReference>
<gene>
    <name evidence="1" type="ORF">BZM27_11020</name>
</gene>
<reference evidence="1 2" key="1">
    <citation type="submission" date="2017-02" db="EMBL/GenBank/DDBJ databases">
        <title>Paraburkholderia sophoroidis sp. nov. and Paraburkholderia steynii sp. nov. rhizobial symbionts of the fynbos legume Hypocalyptus sophoroides.</title>
        <authorList>
            <person name="Steenkamp E.T."/>
            <person name="Beukes C.W."/>
            <person name="Van Zyl E."/>
            <person name="Avontuur J."/>
            <person name="Chan W.Y."/>
            <person name="Hassen A."/>
            <person name="Palmer M."/>
            <person name="Mthombeni L."/>
            <person name="Phalane F."/>
            <person name="Sereme K."/>
            <person name="Venter S.N."/>
        </authorList>
    </citation>
    <scope>NUCLEOTIDE SEQUENCE [LARGE SCALE GENOMIC DNA]</scope>
    <source>
        <strain evidence="1 2">HC1.1ba</strain>
    </source>
</reference>